<name>A0A914VCT1_9BILA</name>
<proteinExistence type="predicted"/>
<protein>
    <submittedName>
        <fullName evidence="3">Apple domain-containing protein</fullName>
    </submittedName>
</protein>
<dbReference type="PROSITE" id="PS50948">
    <property type="entry name" value="PAN"/>
    <property type="match status" value="1"/>
</dbReference>
<evidence type="ECO:0000313" key="2">
    <source>
        <dbReference type="Proteomes" id="UP000887566"/>
    </source>
</evidence>
<dbReference type="SUPFAM" id="SSF57414">
    <property type="entry name" value="Hairpin loop containing domain-like"/>
    <property type="match status" value="1"/>
</dbReference>
<organism evidence="2 3">
    <name type="scientific">Plectus sambesii</name>
    <dbReference type="NCBI Taxonomy" id="2011161"/>
    <lineage>
        <taxon>Eukaryota</taxon>
        <taxon>Metazoa</taxon>
        <taxon>Ecdysozoa</taxon>
        <taxon>Nematoda</taxon>
        <taxon>Chromadorea</taxon>
        <taxon>Plectida</taxon>
        <taxon>Plectina</taxon>
        <taxon>Plectoidea</taxon>
        <taxon>Plectidae</taxon>
        <taxon>Plectus</taxon>
    </lineage>
</organism>
<dbReference type="Gene3D" id="3.50.4.10">
    <property type="entry name" value="Hepatocyte Growth Factor"/>
    <property type="match status" value="1"/>
</dbReference>
<dbReference type="Proteomes" id="UP000887566">
    <property type="component" value="Unplaced"/>
</dbReference>
<evidence type="ECO:0000313" key="3">
    <source>
        <dbReference type="WBParaSite" id="PSAMB.scaffold1787size27870.g14982.t1"/>
    </source>
</evidence>
<evidence type="ECO:0000259" key="1">
    <source>
        <dbReference type="PROSITE" id="PS50948"/>
    </source>
</evidence>
<dbReference type="WBParaSite" id="PSAMB.scaffold1787size27870.g14982.t1">
    <property type="protein sequence ID" value="PSAMB.scaffold1787size27870.g14982.t1"/>
    <property type="gene ID" value="PSAMB.scaffold1787size27870.g14982"/>
</dbReference>
<reference evidence="3" key="1">
    <citation type="submission" date="2022-11" db="UniProtKB">
        <authorList>
            <consortium name="WormBaseParasite"/>
        </authorList>
    </citation>
    <scope>IDENTIFICATION</scope>
</reference>
<dbReference type="InterPro" id="IPR003609">
    <property type="entry name" value="Pan_app"/>
</dbReference>
<feature type="domain" description="Apple" evidence="1">
    <location>
        <begin position="332"/>
        <end position="419"/>
    </location>
</feature>
<accession>A0A914VCT1</accession>
<sequence length="427" mass="46366">MGTASTNAIYEFQPEVVTVNLVCDAGNWAVDGDPAQPVNEIRCSSRCCFPATDYVDGSTTTVTSTVIDPVSGCEASAVVTCSSPGPASLMGFISVPDVPGSVDGNTCDPSPSVQATMSVQPSNNELVCYRYSDIDTNAPMERSTFITEQMESCSIILALSSLLFLIVSLSSATQPTYSSCLKEANSIVISDWCFALLLTGIPYKNVSDAEQVCWPNGHIAAPMTKLMQTTLQAMMDNAKQNNTKLHSAWLSMMQRFNSTTMKENWYWRVRNTKFEYEEMAMIPNELIWAQYDPSEENNGEEGKQNFGIMVSGYGVGDVAPNGGGSSQQGVICQFRAPARSFVKYSTKGTFTKPGYMIKQASVAKLHSCSVLCSKSRFCQSFAYSVSTSDCQNYAVTPLDPAKKAQLISNPKYVMYTRNAVSSNATAI</sequence>
<dbReference type="AlphaFoldDB" id="A0A914VCT1"/>
<keyword evidence="2" id="KW-1185">Reference proteome</keyword>
<dbReference type="Pfam" id="PF00024">
    <property type="entry name" value="PAN_1"/>
    <property type="match status" value="1"/>
</dbReference>